<evidence type="ECO:0000313" key="1">
    <source>
        <dbReference type="EMBL" id="MCG2589895.1"/>
    </source>
</evidence>
<name>A0ABS9KGD1_9BACT</name>
<dbReference type="RefSeq" id="WP_237855253.1">
    <property type="nucleotide sequence ID" value="NZ_JAKLWS010000022.1"/>
</dbReference>
<dbReference type="Proteomes" id="UP001165366">
    <property type="component" value="Unassembled WGS sequence"/>
</dbReference>
<keyword evidence="2" id="KW-1185">Reference proteome</keyword>
<sequence>MSSKKILKGEKSMNFKYLSILIIVCATMATCKTSNNLKIATKNNFDGQEIEIKVTEGEEWDHKLKIINWLPFIRVTNQPQIAIWIEDLDGKYLETLYVTQGVAKQDWKKAPSDPTPKEEIRRPESLPHWSHQRGIKYDDGLYLPTRDNPIADAITSPTPKKSFILSSKIEAKRNEVFIKAEINHSGDFNEYYHKNLDPDSEYYGGGRWGSGQPAVIYAKKINLTDNEQKYSLEMIGHSSTNGENGNVYSDISKLTTAKRIVEEIIIHLN</sequence>
<proteinExistence type="predicted"/>
<reference evidence="1" key="2">
    <citation type="submission" date="2024-05" db="EMBL/GenBank/DDBJ databases">
        <title>Rhodohalobacter halophilus gen. nov., sp. nov., a moderately halophilic member of the family Balneolaceae.</title>
        <authorList>
            <person name="Xia J."/>
        </authorList>
    </citation>
    <scope>NUCLEOTIDE SEQUENCE</scope>
    <source>
        <strain evidence="1">WB101</strain>
    </source>
</reference>
<protein>
    <submittedName>
        <fullName evidence="1">DUF2271 domain-containing protein</fullName>
    </submittedName>
</protein>
<reference evidence="1" key="1">
    <citation type="submission" date="2022-01" db="EMBL/GenBank/DDBJ databases">
        <authorList>
            <person name="Wang Y."/>
        </authorList>
    </citation>
    <scope>NUCLEOTIDE SEQUENCE</scope>
    <source>
        <strain evidence="1">WB101</strain>
    </source>
</reference>
<gene>
    <name evidence="1" type="ORF">L6773_15040</name>
</gene>
<comment type="caution">
    <text evidence="1">The sequence shown here is derived from an EMBL/GenBank/DDBJ whole genome shotgun (WGS) entry which is preliminary data.</text>
</comment>
<organism evidence="1 2">
    <name type="scientific">Rhodohalobacter sulfatireducens</name>
    <dbReference type="NCBI Taxonomy" id="2911366"/>
    <lineage>
        <taxon>Bacteria</taxon>
        <taxon>Pseudomonadati</taxon>
        <taxon>Balneolota</taxon>
        <taxon>Balneolia</taxon>
        <taxon>Balneolales</taxon>
        <taxon>Balneolaceae</taxon>
        <taxon>Rhodohalobacter</taxon>
    </lineage>
</organism>
<evidence type="ECO:0000313" key="2">
    <source>
        <dbReference type="Proteomes" id="UP001165366"/>
    </source>
</evidence>
<dbReference type="EMBL" id="JAKLWS010000022">
    <property type="protein sequence ID" value="MCG2589895.1"/>
    <property type="molecule type" value="Genomic_DNA"/>
</dbReference>
<accession>A0ABS9KGD1</accession>